<gene>
    <name evidence="3" type="ORF">PJIAN_4209</name>
</gene>
<proteinExistence type="predicted"/>
<organism evidence="3 4">
    <name type="scientific">Paludibacter jiangxiensis</name>
    <dbReference type="NCBI Taxonomy" id="681398"/>
    <lineage>
        <taxon>Bacteria</taxon>
        <taxon>Pseudomonadati</taxon>
        <taxon>Bacteroidota</taxon>
        <taxon>Bacteroidia</taxon>
        <taxon>Bacteroidales</taxon>
        <taxon>Paludibacteraceae</taxon>
        <taxon>Paludibacter</taxon>
    </lineage>
</organism>
<dbReference type="PANTHER" id="PTHR48081:SF6">
    <property type="entry name" value="PEPTIDASE S9 PROLYL OLIGOPEPTIDASE CATALYTIC DOMAIN-CONTAINING PROTEIN"/>
    <property type="match status" value="1"/>
</dbReference>
<sequence length="332" mass="36956">MENRRLMSHQTILAKFVNQRIQRIKMITIGKMNRLVLLLMVLISSSVVFGQVSFPLWQKGSMPNSWGMNIRDSIANERVYRVGQPDIEVYTPSKEENRNFAILVIPGGGYAREANVVSGSQIAKYFNTLGATAFVLKYRLPQSPDVVHPELAPLQDGQRAIKLMRALAGKYHYDADKIGVFGTSAGGHLAASLGVYTEDFTEVKDSLSKYSIRPDYMILLSPVISLADPYAHKGSRENLLGKSASKEMIDKFSPNLHVTETTPPTLLMQANDDPAVPSFNSAMMYIALREKKVNASLHIFPHGKHSIALTHNPISTDLWMPIVEAWLKELGC</sequence>
<dbReference type="Gene3D" id="3.40.50.1820">
    <property type="entry name" value="alpha/beta hydrolase"/>
    <property type="match status" value="1"/>
</dbReference>
<evidence type="ECO:0000259" key="2">
    <source>
        <dbReference type="Pfam" id="PF20434"/>
    </source>
</evidence>
<feature type="domain" description="BD-FAE-like" evidence="2">
    <location>
        <begin position="88"/>
        <end position="285"/>
    </location>
</feature>
<dbReference type="EMBL" id="BDCR01000004">
    <property type="protein sequence ID" value="GAT63668.1"/>
    <property type="molecule type" value="Genomic_DNA"/>
</dbReference>
<dbReference type="InterPro" id="IPR049492">
    <property type="entry name" value="BD-FAE-like_dom"/>
</dbReference>
<reference evidence="4" key="2">
    <citation type="journal article" date="2017" name="Genome Announc.">
        <title>Draft genome sequence of Paludibacter jiangxiensis NM7(T), a propionate-producing fermentative bacterium.</title>
        <authorList>
            <person name="Qiu Y.-L."/>
            <person name="Tourlousse D.M."/>
            <person name="Matsuura N."/>
            <person name="Ohashi A."/>
            <person name="Sekiguchi Y."/>
        </authorList>
    </citation>
    <scope>NUCLEOTIDE SEQUENCE [LARGE SCALE GENOMIC DNA]</scope>
    <source>
        <strain evidence="4">NM7</strain>
    </source>
</reference>
<dbReference type="GO" id="GO:0016787">
    <property type="term" value="F:hydrolase activity"/>
    <property type="evidence" value="ECO:0007669"/>
    <property type="project" value="UniProtKB-KW"/>
</dbReference>
<protein>
    <submittedName>
        <fullName evidence="3">Acetyl esterase</fullName>
    </submittedName>
</protein>
<dbReference type="AlphaFoldDB" id="A0A171AFZ7"/>
<dbReference type="InterPro" id="IPR029058">
    <property type="entry name" value="AB_hydrolase_fold"/>
</dbReference>
<dbReference type="Pfam" id="PF20434">
    <property type="entry name" value="BD-FAE"/>
    <property type="match status" value="1"/>
</dbReference>
<dbReference type="STRING" id="681398.PJIAN_4209"/>
<keyword evidence="4" id="KW-1185">Reference proteome</keyword>
<accession>A0A171AFZ7</accession>
<comment type="caution">
    <text evidence="3">The sequence shown here is derived from an EMBL/GenBank/DDBJ whole genome shotgun (WGS) entry which is preliminary data.</text>
</comment>
<evidence type="ECO:0000313" key="4">
    <source>
        <dbReference type="Proteomes" id="UP000076586"/>
    </source>
</evidence>
<evidence type="ECO:0000256" key="1">
    <source>
        <dbReference type="ARBA" id="ARBA00022801"/>
    </source>
</evidence>
<dbReference type="PANTHER" id="PTHR48081">
    <property type="entry name" value="AB HYDROLASE SUPERFAMILY PROTEIN C4A8.06C"/>
    <property type="match status" value="1"/>
</dbReference>
<evidence type="ECO:0000313" key="3">
    <source>
        <dbReference type="EMBL" id="GAT63668.1"/>
    </source>
</evidence>
<reference evidence="4" key="1">
    <citation type="submission" date="2016-04" db="EMBL/GenBank/DDBJ databases">
        <title>Draft genome sequence of Paludibacter jiangxiensis strain NM7.</title>
        <authorList>
            <person name="Qiu Y."/>
            <person name="Matsuura N."/>
            <person name="Ohashi A."/>
            <person name="Tourlousse M.D."/>
            <person name="Sekiguchi Y."/>
        </authorList>
    </citation>
    <scope>NUCLEOTIDE SEQUENCE [LARGE SCALE GENOMIC DNA]</scope>
    <source>
        <strain evidence="4">NM7</strain>
    </source>
</reference>
<dbReference type="InterPro" id="IPR050300">
    <property type="entry name" value="GDXG_lipolytic_enzyme"/>
</dbReference>
<keyword evidence="1" id="KW-0378">Hydrolase</keyword>
<dbReference type="SUPFAM" id="SSF53474">
    <property type="entry name" value="alpha/beta-Hydrolases"/>
    <property type="match status" value="1"/>
</dbReference>
<name>A0A171AFZ7_9BACT</name>
<dbReference type="Proteomes" id="UP000076586">
    <property type="component" value="Unassembled WGS sequence"/>
</dbReference>